<gene>
    <name evidence="1" type="ORF">Poly59_09340</name>
</gene>
<dbReference type="Proteomes" id="UP000317977">
    <property type="component" value="Unassembled WGS sequence"/>
</dbReference>
<evidence type="ECO:0000313" key="2">
    <source>
        <dbReference type="Proteomes" id="UP000317977"/>
    </source>
</evidence>
<dbReference type="AlphaFoldDB" id="A0A5C6F9F2"/>
<name>A0A5C6F9F2_9BACT</name>
<protein>
    <submittedName>
        <fullName evidence="1">Uncharacterized protein</fullName>
    </submittedName>
</protein>
<dbReference type="EMBL" id="SJPX01000001">
    <property type="protein sequence ID" value="TWU58025.1"/>
    <property type="molecule type" value="Genomic_DNA"/>
</dbReference>
<keyword evidence="2" id="KW-1185">Reference proteome</keyword>
<comment type="caution">
    <text evidence="1">The sequence shown here is derived from an EMBL/GenBank/DDBJ whole genome shotgun (WGS) entry which is preliminary data.</text>
</comment>
<proteinExistence type="predicted"/>
<accession>A0A5C6F9F2</accession>
<evidence type="ECO:0000313" key="1">
    <source>
        <dbReference type="EMBL" id="TWU58025.1"/>
    </source>
</evidence>
<organism evidence="1 2">
    <name type="scientific">Rubripirellula reticaptiva</name>
    <dbReference type="NCBI Taxonomy" id="2528013"/>
    <lineage>
        <taxon>Bacteria</taxon>
        <taxon>Pseudomonadati</taxon>
        <taxon>Planctomycetota</taxon>
        <taxon>Planctomycetia</taxon>
        <taxon>Pirellulales</taxon>
        <taxon>Pirellulaceae</taxon>
        <taxon>Rubripirellula</taxon>
    </lineage>
</organism>
<sequence length="155" mass="16646">MCNHPSCHLSVARRCIALVCRSGDTQGRDISEKTCVETYGAIEAGERLSTTTFSHRRGGQGCLDSRSQSPIAAVLMCPLSRSKKRNYHPSLETLEAQRLLAVSSLPPVADTYSRAGATAASGADPLDATKQPLRLPVGACIIEMRVRLSHQLAGR</sequence>
<reference evidence="1 2" key="1">
    <citation type="submission" date="2019-02" db="EMBL/GenBank/DDBJ databases">
        <title>Deep-cultivation of Planctomycetes and their phenomic and genomic characterization uncovers novel biology.</title>
        <authorList>
            <person name="Wiegand S."/>
            <person name="Jogler M."/>
            <person name="Boedeker C."/>
            <person name="Pinto D."/>
            <person name="Vollmers J."/>
            <person name="Rivas-Marin E."/>
            <person name="Kohn T."/>
            <person name="Peeters S.H."/>
            <person name="Heuer A."/>
            <person name="Rast P."/>
            <person name="Oberbeckmann S."/>
            <person name="Bunk B."/>
            <person name="Jeske O."/>
            <person name="Meyerdierks A."/>
            <person name="Storesund J.E."/>
            <person name="Kallscheuer N."/>
            <person name="Luecker S."/>
            <person name="Lage O.M."/>
            <person name="Pohl T."/>
            <person name="Merkel B.J."/>
            <person name="Hornburger P."/>
            <person name="Mueller R.-W."/>
            <person name="Bruemmer F."/>
            <person name="Labrenz M."/>
            <person name="Spormann A.M."/>
            <person name="Op Den Camp H."/>
            <person name="Overmann J."/>
            <person name="Amann R."/>
            <person name="Jetten M.S.M."/>
            <person name="Mascher T."/>
            <person name="Medema M.H."/>
            <person name="Devos D.P."/>
            <person name="Kaster A.-K."/>
            <person name="Ovreas L."/>
            <person name="Rohde M."/>
            <person name="Galperin M.Y."/>
            <person name="Jogler C."/>
        </authorList>
    </citation>
    <scope>NUCLEOTIDE SEQUENCE [LARGE SCALE GENOMIC DNA]</scope>
    <source>
        <strain evidence="1 2">Poly59</strain>
    </source>
</reference>